<feature type="signal peptide" evidence="1">
    <location>
        <begin position="1"/>
        <end position="20"/>
    </location>
</feature>
<comment type="caution">
    <text evidence="2">The sequence shown here is derived from an EMBL/GenBank/DDBJ whole genome shotgun (WGS) entry which is preliminary data.</text>
</comment>
<keyword evidence="1" id="KW-0732">Signal</keyword>
<feature type="chain" id="PRO_5020881720" description="Outer membrane lipoprotein-sorting protein" evidence="1">
    <location>
        <begin position="21"/>
        <end position="235"/>
    </location>
</feature>
<evidence type="ECO:0000256" key="1">
    <source>
        <dbReference type="SAM" id="SignalP"/>
    </source>
</evidence>
<dbReference type="EMBL" id="SORE01000048">
    <property type="protein sequence ID" value="TDY37009.1"/>
    <property type="molecule type" value="Genomic_DNA"/>
</dbReference>
<proteinExistence type="predicted"/>
<evidence type="ECO:0000313" key="2">
    <source>
        <dbReference type="EMBL" id="TDY37009.1"/>
    </source>
</evidence>
<reference evidence="2 3" key="1">
    <citation type="submission" date="2019-03" db="EMBL/GenBank/DDBJ databases">
        <title>Genomic Encyclopedia of Type Strains, Phase III (KMG-III): the genomes of soil and plant-associated and newly described type strains.</title>
        <authorList>
            <person name="Whitman W."/>
        </authorList>
    </citation>
    <scope>NUCLEOTIDE SEQUENCE [LARGE SCALE GENOMIC DNA]</scope>
    <source>
        <strain evidence="2 3">LMG 29544</strain>
    </source>
</reference>
<evidence type="ECO:0008006" key="4">
    <source>
        <dbReference type="Google" id="ProtNLM"/>
    </source>
</evidence>
<sequence>MKRFAVVASGIGLLTGNAWATDVYEDYDSFYASQPRAVFTSSMKSESGVSYAVAGKPGIFTEHRARLDGRTIRLSVAVDRIAVDGKSYRFAHATTFPGEHPSNIYPLSAEVFMASRTDARPALVCLQGYSDGSGEAGRRTQIYLLIEPLAAKRKAAFLHLPGLLSSCRAVVATKDAKIAFPKNDYLFDNKHEARVGLLLSYYMFENRRFAATSSKVRLQFAEPEIPFRFFVQSRD</sequence>
<evidence type="ECO:0000313" key="3">
    <source>
        <dbReference type="Proteomes" id="UP000295509"/>
    </source>
</evidence>
<dbReference type="AlphaFoldDB" id="A0A4R8L4W4"/>
<gene>
    <name evidence="2" type="ORF">BX592_14812</name>
</gene>
<name>A0A4R8L4W4_9BURK</name>
<protein>
    <recommendedName>
        <fullName evidence="4">Outer membrane lipoprotein-sorting protein</fullName>
    </recommendedName>
</protein>
<dbReference type="Proteomes" id="UP000295509">
    <property type="component" value="Unassembled WGS sequence"/>
</dbReference>
<dbReference type="OrthoDB" id="8970472at2"/>
<organism evidence="2 3">
    <name type="scientific">Paraburkholderia rhizosphaerae</name>
    <dbReference type="NCBI Taxonomy" id="480658"/>
    <lineage>
        <taxon>Bacteria</taxon>
        <taxon>Pseudomonadati</taxon>
        <taxon>Pseudomonadota</taxon>
        <taxon>Betaproteobacteria</taxon>
        <taxon>Burkholderiales</taxon>
        <taxon>Burkholderiaceae</taxon>
        <taxon>Paraburkholderia</taxon>
    </lineage>
</organism>
<accession>A0A4R8L4W4</accession>
<keyword evidence="3" id="KW-1185">Reference proteome</keyword>
<dbReference type="RefSeq" id="WP_134197509.1">
    <property type="nucleotide sequence ID" value="NZ_JBHLUW010000025.1"/>
</dbReference>